<dbReference type="Proteomes" id="UP000030748">
    <property type="component" value="Unassembled WGS sequence"/>
</dbReference>
<gene>
    <name evidence="1" type="ORF">MIMGU_mgv1a021545mg</name>
</gene>
<dbReference type="AlphaFoldDB" id="A0A022QDR4"/>
<accession>A0A022QDR4</accession>
<evidence type="ECO:0000313" key="2">
    <source>
        <dbReference type="Proteomes" id="UP000030748"/>
    </source>
</evidence>
<keyword evidence="2" id="KW-1185">Reference proteome</keyword>
<reference evidence="1 2" key="1">
    <citation type="journal article" date="2013" name="Proc. Natl. Acad. Sci. U.S.A.">
        <title>Fine-scale variation in meiotic recombination in Mimulus inferred from population shotgun sequencing.</title>
        <authorList>
            <person name="Hellsten U."/>
            <person name="Wright K.M."/>
            <person name="Jenkins J."/>
            <person name="Shu S."/>
            <person name="Yuan Y."/>
            <person name="Wessler S.R."/>
            <person name="Schmutz J."/>
            <person name="Willis J.H."/>
            <person name="Rokhsar D.S."/>
        </authorList>
    </citation>
    <scope>NUCLEOTIDE SEQUENCE [LARGE SCALE GENOMIC DNA]</scope>
    <source>
        <strain evidence="2">cv. DUN x IM62</strain>
    </source>
</reference>
<dbReference type="eggNOG" id="ENOG502S5E7">
    <property type="taxonomic scope" value="Eukaryota"/>
</dbReference>
<organism evidence="1 2">
    <name type="scientific">Erythranthe guttata</name>
    <name type="common">Yellow monkey flower</name>
    <name type="synonym">Mimulus guttatus</name>
    <dbReference type="NCBI Taxonomy" id="4155"/>
    <lineage>
        <taxon>Eukaryota</taxon>
        <taxon>Viridiplantae</taxon>
        <taxon>Streptophyta</taxon>
        <taxon>Embryophyta</taxon>
        <taxon>Tracheophyta</taxon>
        <taxon>Spermatophyta</taxon>
        <taxon>Magnoliopsida</taxon>
        <taxon>eudicotyledons</taxon>
        <taxon>Gunneridae</taxon>
        <taxon>Pentapetalae</taxon>
        <taxon>asterids</taxon>
        <taxon>lamiids</taxon>
        <taxon>Lamiales</taxon>
        <taxon>Phrymaceae</taxon>
        <taxon>Erythranthe</taxon>
    </lineage>
</organism>
<sequence length="116" mass="12357">MAATKHPWNVFDGVKIVAVDPPEVLMAEINSAIASLEYARAPVFSNKSSAYSEFDARMADEAYKAGMASMAAGNVDEAVISLNVALSKCPPHKTFAVAKLQSLISVTSQQLQKSPN</sequence>
<dbReference type="EMBL" id="KI632002">
    <property type="protein sequence ID" value="EYU25403.1"/>
    <property type="molecule type" value="Genomic_DNA"/>
</dbReference>
<protein>
    <submittedName>
        <fullName evidence="1">Uncharacterized protein</fullName>
    </submittedName>
</protein>
<proteinExistence type="predicted"/>
<evidence type="ECO:0000313" key="1">
    <source>
        <dbReference type="EMBL" id="EYU25403.1"/>
    </source>
</evidence>
<name>A0A022QDR4_ERYGU</name>